<dbReference type="Proteomes" id="UP001224122">
    <property type="component" value="Unassembled WGS sequence"/>
</dbReference>
<protein>
    <recommendedName>
        <fullName evidence="3">Transposase</fullName>
    </recommendedName>
</protein>
<accession>A0ABT9XYA9</accession>
<name>A0ABT9XYA9_9BACI</name>
<evidence type="ECO:0000313" key="2">
    <source>
        <dbReference type="Proteomes" id="UP001224122"/>
    </source>
</evidence>
<reference evidence="1 2" key="1">
    <citation type="submission" date="2023-07" db="EMBL/GenBank/DDBJ databases">
        <title>Genomic Encyclopedia of Type Strains, Phase IV (KMG-IV): sequencing the most valuable type-strain genomes for metagenomic binning, comparative biology and taxonomic classification.</title>
        <authorList>
            <person name="Goeker M."/>
        </authorList>
    </citation>
    <scope>NUCLEOTIDE SEQUENCE [LARGE SCALE GENOMIC DNA]</scope>
    <source>
        <strain evidence="1 2">DSM 27594</strain>
    </source>
</reference>
<gene>
    <name evidence="1" type="ORF">J2S10_003734</name>
</gene>
<comment type="caution">
    <text evidence="1">The sequence shown here is derived from an EMBL/GenBank/DDBJ whole genome shotgun (WGS) entry which is preliminary data.</text>
</comment>
<organism evidence="1 2">
    <name type="scientific">Neobacillus ginsengisoli</name>
    <dbReference type="NCBI Taxonomy" id="904295"/>
    <lineage>
        <taxon>Bacteria</taxon>
        <taxon>Bacillati</taxon>
        <taxon>Bacillota</taxon>
        <taxon>Bacilli</taxon>
        <taxon>Bacillales</taxon>
        <taxon>Bacillaceae</taxon>
        <taxon>Neobacillus</taxon>
    </lineage>
</organism>
<keyword evidence="2" id="KW-1185">Reference proteome</keyword>
<evidence type="ECO:0008006" key="3">
    <source>
        <dbReference type="Google" id="ProtNLM"/>
    </source>
</evidence>
<proteinExistence type="predicted"/>
<sequence>MNFYKEDLQFQALLKELLDPTCAKSVRRLVYFD</sequence>
<evidence type="ECO:0000313" key="1">
    <source>
        <dbReference type="EMBL" id="MDQ0200545.1"/>
    </source>
</evidence>
<dbReference type="EMBL" id="JAUSTW010000006">
    <property type="protein sequence ID" value="MDQ0200545.1"/>
    <property type="molecule type" value="Genomic_DNA"/>
</dbReference>